<dbReference type="SUPFAM" id="SSF51730">
    <property type="entry name" value="FAD-linked oxidoreductase"/>
    <property type="match status" value="1"/>
</dbReference>
<dbReference type="AlphaFoldDB" id="A0A1S3KEW9"/>
<dbReference type="Pfam" id="PF01619">
    <property type="entry name" value="Pro_dh"/>
    <property type="match status" value="1"/>
</dbReference>
<dbReference type="InterPro" id="IPR018247">
    <property type="entry name" value="EF_Hand_1_Ca_BS"/>
</dbReference>
<dbReference type="RefSeq" id="XP_013420786.1">
    <property type="nucleotide sequence ID" value="XM_013565332.1"/>
</dbReference>
<dbReference type="GO" id="GO:0004657">
    <property type="term" value="F:proline dehydrogenase activity"/>
    <property type="evidence" value="ECO:0007669"/>
    <property type="project" value="UniProtKB-EC"/>
</dbReference>
<keyword evidence="4 5" id="KW-0642">Proline metabolism</keyword>
<protein>
    <recommendedName>
        <fullName evidence="5">Proline dehydrogenase</fullName>
        <ecNumber evidence="5">1.5.5.2</ecNumber>
    </recommendedName>
</protein>
<feature type="domain" description="Proline dehydrogenase" evidence="7">
    <location>
        <begin position="334"/>
        <end position="590"/>
    </location>
</feature>
<organism evidence="8 9">
    <name type="scientific">Lingula anatina</name>
    <name type="common">Brachiopod</name>
    <name type="synonym">Lingula unguis</name>
    <dbReference type="NCBI Taxonomy" id="7574"/>
    <lineage>
        <taxon>Eukaryota</taxon>
        <taxon>Metazoa</taxon>
        <taxon>Spiralia</taxon>
        <taxon>Lophotrochozoa</taxon>
        <taxon>Brachiopoda</taxon>
        <taxon>Linguliformea</taxon>
        <taxon>Lingulata</taxon>
        <taxon>Lingulida</taxon>
        <taxon>Linguloidea</taxon>
        <taxon>Lingulidae</taxon>
        <taxon>Lingula</taxon>
    </lineage>
</organism>
<dbReference type="FunCoup" id="A0A1S3KEW9">
    <property type="interactions" value="699"/>
</dbReference>
<dbReference type="InterPro" id="IPR002872">
    <property type="entry name" value="Proline_DH_dom"/>
</dbReference>
<dbReference type="InterPro" id="IPR029041">
    <property type="entry name" value="FAD-linked_oxidoreductase-like"/>
</dbReference>
<dbReference type="GeneID" id="106181071"/>
<comment type="cofactor">
    <cofactor evidence="5">
        <name>FAD</name>
        <dbReference type="ChEBI" id="CHEBI:57692"/>
    </cofactor>
</comment>
<dbReference type="FunFam" id="3.20.20.220:FF:000012">
    <property type="entry name" value="Proline dehydrogenase"/>
    <property type="match status" value="1"/>
</dbReference>
<dbReference type="OrthoDB" id="5464at2759"/>
<evidence type="ECO:0000256" key="4">
    <source>
        <dbReference type="ARBA" id="ARBA00023062"/>
    </source>
</evidence>
<dbReference type="OMA" id="GPLKKYH"/>
<dbReference type="GO" id="GO:0010133">
    <property type="term" value="P:L-proline catabolic process to L-glutamate"/>
    <property type="evidence" value="ECO:0007669"/>
    <property type="project" value="TreeGrafter"/>
</dbReference>
<keyword evidence="5" id="KW-0285">Flavoprotein</keyword>
<dbReference type="Proteomes" id="UP000085678">
    <property type="component" value="Unplaced"/>
</dbReference>
<dbReference type="InterPro" id="IPR015659">
    <property type="entry name" value="Proline_oxidase"/>
</dbReference>
<gene>
    <name evidence="9" type="primary">LOC106181071</name>
</gene>
<proteinExistence type="inferred from homology"/>
<evidence type="ECO:0000256" key="2">
    <source>
        <dbReference type="ARBA" id="ARBA00005869"/>
    </source>
</evidence>
<dbReference type="KEGG" id="lak:106181071"/>
<name>A0A1S3KEW9_LINAN</name>
<accession>A0A1S3KEW9</accession>
<dbReference type="STRING" id="7574.A0A1S3KEW9"/>
<evidence type="ECO:0000256" key="6">
    <source>
        <dbReference type="SAM" id="MobiDB-lite"/>
    </source>
</evidence>
<keyword evidence="3 5" id="KW-0560">Oxidoreductase</keyword>
<evidence type="ECO:0000256" key="1">
    <source>
        <dbReference type="ARBA" id="ARBA00004739"/>
    </source>
</evidence>
<sequence>MSARRMFSRLKLNSVSSLNSLGKRSLTWPKQTVRHRSSVAANVRQEKDAQVTQETDRDEPYEKLDLTFENATEAYKSKKTSEVLRALFVFNLCSVRWLVEHNKEVMKWSRKLMGKTLFEKVMKATFYGHFVAGEDNEAIKPIIRRQAQYGVKSILDYGVEKDISSEQAKKAEMASCVPAAEDGQSVAEGSDARFRAHQEFGDRREDVVSARTYFYEDEAQCDENMEIFKTCIDAVSGATGSTGFAAIKLTALGRPQLLLQLSELLVQMSNLFDQMTGQEKDVALRRIRQDALEKNLKDLGIPISRDSSHEWFTWLDVSGSREVDLFEWSNFVNITKKDISKKLVVPNIETGELNPLLPELTPEEKIQVTNMLDRINELVEHAVKKDVRLMIDAEQSYFQPAISRLTMEMMRKFNKQKAFVFNTYQCYLKSAHNNLVIDMDLAKREDFYFGAKLVRGAYMDQERKRAETIGYEDPINPSYEATTTMYHKCLDHVLEEVHQREMGRIAVMVASHNEDTVRETVQSMKDHGIKASDRIICFGQLFGMCDQVSFPLGQAGYSVYKYVPFGPVEDVMPYLSRRAYENSGMLTKVKKEKRLLWQELKRRVMSGKIMHDPLKAEQKA</sequence>
<evidence type="ECO:0000256" key="3">
    <source>
        <dbReference type="ARBA" id="ARBA00023002"/>
    </source>
</evidence>
<dbReference type="InParanoid" id="A0A1S3KEW9"/>
<feature type="compositionally biased region" description="Basic and acidic residues" evidence="6">
    <location>
        <begin position="44"/>
        <end position="57"/>
    </location>
</feature>
<dbReference type="Gene3D" id="3.20.20.220">
    <property type="match status" value="2"/>
</dbReference>
<dbReference type="GO" id="GO:0005739">
    <property type="term" value="C:mitochondrion"/>
    <property type="evidence" value="ECO:0007669"/>
    <property type="project" value="TreeGrafter"/>
</dbReference>
<feature type="region of interest" description="Disordered" evidence="6">
    <location>
        <begin position="37"/>
        <end position="57"/>
    </location>
</feature>
<dbReference type="EC" id="1.5.5.2" evidence="5"/>
<comment type="catalytic activity">
    <reaction evidence="5">
        <text>L-proline + a quinone = (S)-1-pyrroline-5-carboxylate + a quinol + H(+)</text>
        <dbReference type="Rhea" id="RHEA:23784"/>
        <dbReference type="ChEBI" id="CHEBI:15378"/>
        <dbReference type="ChEBI" id="CHEBI:17388"/>
        <dbReference type="ChEBI" id="CHEBI:24646"/>
        <dbReference type="ChEBI" id="CHEBI:60039"/>
        <dbReference type="ChEBI" id="CHEBI:132124"/>
        <dbReference type="EC" id="1.5.5.2"/>
    </reaction>
</comment>
<evidence type="ECO:0000313" key="8">
    <source>
        <dbReference type="Proteomes" id="UP000085678"/>
    </source>
</evidence>
<dbReference type="PANTHER" id="PTHR13914">
    <property type="entry name" value="PROLINE OXIDASE"/>
    <property type="match status" value="1"/>
</dbReference>
<reference evidence="9" key="1">
    <citation type="submission" date="2025-08" db="UniProtKB">
        <authorList>
            <consortium name="RefSeq"/>
        </authorList>
    </citation>
    <scope>IDENTIFICATION</scope>
    <source>
        <tissue evidence="9">Gonads</tissue>
    </source>
</reference>
<comment type="function">
    <text evidence="5">Converts proline to delta-1-pyrroline-5-carboxylate.</text>
</comment>
<evidence type="ECO:0000259" key="7">
    <source>
        <dbReference type="Pfam" id="PF01619"/>
    </source>
</evidence>
<comment type="pathway">
    <text evidence="1">Amino-acid degradation; L-proline degradation into L-glutamate; L-glutamate from L-proline: step 1/2.</text>
</comment>
<dbReference type="GO" id="GO:0071949">
    <property type="term" value="F:FAD binding"/>
    <property type="evidence" value="ECO:0007669"/>
    <property type="project" value="TreeGrafter"/>
</dbReference>
<evidence type="ECO:0000313" key="9">
    <source>
        <dbReference type="RefSeq" id="XP_013420786.1"/>
    </source>
</evidence>
<keyword evidence="5" id="KW-0274">FAD</keyword>
<dbReference type="PANTHER" id="PTHR13914:SF0">
    <property type="entry name" value="PROLINE DEHYDROGENASE 1, MITOCHONDRIAL"/>
    <property type="match status" value="1"/>
</dbReference>
<comment type="similarity">
    <text evidence="2 5">Belongs to the proline oxidase family.</text>
</comment>
<evidence type="ECO:0000256" key="5">
    <source>
        <dbReference type="RuleBase" id="RU364054"/>
    </source>
</evidence>
<keyword evidence="8" id="KW-1185">Reference proteome</keyword>
<dbReference type="PROSITE" id="PS00018">
    <property type="entry name" value="EF_HAND_1"/>
    <property type="match status" value="1"/>
</dbReference>